<dbReference type="OrthoDB" id="4338227at2"/>
<feature type="signal peptide" evidence="1">
    <location>
        <begin position="1"/>
        <end position="16"/>
    </location>
</feature>
<keyword evidence="3" id="KW-1185">Reference proteome</keyword>
<dbReference type="EMBL" id="QUAK01000101">
    <property type="protein sequence ID" value="RFU85202.1"/>
    <property type="molecule type" value="Genomic_DNA"/>
</dbReference>
<evidence type="ECO:0000313" key="3">
    <source>
        <dbReference type="Proteomes" id="UP000263094"/>
    </source>
</evidence>
<organism evidence="2 3">
    <name type="scientific">Streptomyces triticagri</name>
    <dbReference type="NCBI Taxonomy" id="2293568"/>
    <lineage>
        <taxon>Bacteria</taxon>
        <taxon>Bacillati</taxon>
        <taxon>Actinomycetota</taxon>
        <taxon>Actinomycetes</taxon>
        <taxon>Kitasatosporales</taxon>
        <taxon>Streptomycetaceae</taxon>
        <taxon>Streptomyces</taxon>
    </lineage>
</organism>
<evidence type="ECO:0000313" key="2">
    <source>
        <dbReference type="EMBL" id="RFU85202.1"/>
    </source>
</evidence>
<keyword evidence="1" id="KW-0732">Signal</keyword>
<comment type="caution">
    <text evidence="2">The sequence shown here is derived from an EMBL/GenBank/DDBJ whole genome shotgun (WGS) entry which is preliminary data.</text>
</comment>
<dbReference type="Proteomes" id="UP000263094">
    <property type="component" value="Unassembled WGS sequence"/>
</dbReference>
<protein>
    <submittedName>
        <fullName evidence="2">Pilus assembly protein</fullName>
    </submittedName>
</protein>
<gene>
    <name evidence="2" type="ORF">DY218_18685</name>
</gene>
<name>A0A372M2P3_9ACTN</name>
<accession>A0A372M2P3</accession>
<dbReference type="AlphaFoldDB" id="A0A372M2P3"/>
<proteinExistence type="predicted"/>
<evidence type="ECO:0000256" key="1">
    <source>
        <dbReference type="SAM" id="SignalP"/>
    </source>
</evidence>
<reference evidence="2 3" key="1">
    <citation type="submission" date="2018-08" db="EMBL/GenBank/DDBJ databases">
        <title>Isolation, diversity and antifungal activity of Actinobacteria from wheat.</title>
        <authorList>
            <person name="Han C."/>
        </authorList>
    </citation>
    <scope>NUCLEOTIDE SEQUENCE [LARGE SCALE GENOMIC DNA]</scope>
    <source>
        <strain evidence="2 3">NEAU-YY421</strain>
    </source>
</reference>
<feature type="chain" id="PRO_5016563855" evidence="1">
    <location>
        <begin position="17"/>
        <end position="104"/>
    </location>
</feature>
<sequence length="104" mass="10607">MFLLLCVVQFAVAAHAQHIAQSAASRALATARAEDSSAAAGAARAETTLRLLAGRVLTAPAVQVDRSGEHAVAHVEGTVMTVVPGLDLKVSGHAAGPVEKWTAE</sequence>